<sequence>MNIKNYALIGLAGISSLNTTVKAQKFLPKSVSVFTEIGVSACAHQEMALYRGANIGFQSGNNRINTFLGASLNSDKKADFNGMVTNNFKWHKYSNFSSWARCMFSFSRKVKNISFELSPIRISKPYKNFTFSANPAFTVYKDFKNNKTGAGLNVILESVYSITPKDKLFFELDYHAKKSNIENSLNKTSYKITYQKYF</sequence>
<evidence type="ECO:0000313" key="1">
    <source>
        <dbReference type="EMBL" id="HIS35577.1"/>
    </source>
</evidence>
<evidence type="ECO:0000313" key="2">
    <source>
        <dbReference type="Proteomes" id="UP000823928"/>
    </source>
</evidence>
<dbReference type="Proteomes" id="UP000823928">
    <property type="component" value="Unassembled WGS sequence"/>
</dbReference>
<dbReference type="AlphaFoldDB" id="A0A9D1EY54"/>
<comment type="caution">
    <text evidence="1">The sequence shown here is derived from an EMBL/GenBank/DDBJ whole genome shotgun (WGS) entry which is preliminary data.</text>
</comment>
<reference evidence="1" key="1">
    <citation type="submission" date="2020-10" db="EMBL/GenBank/DDBJ databases">
        <authorList>
            <person name="Gilroy R."/>
        </authorList>
    </citation>
    <scope>NUCLEOTIDE SEQUENCE</scope>
    <source>
        <strain evidence="1">6276</strain>
    </source>
</reference>
<dbReference type="EMBL" id="DVIU01000062">
    <property type="protein sequence ID" value="HIS35577.1"/>
    <property type="molecule type" value="Genomic_DNA"/>
</dbReference>
<reference evidence="1" key="2">
    <citation type="journal article" date="2021" name="PeerJ">
        <title>Extensive microbial diversity within the chicken gut microbiome revealed by metagenomics and culture.</title>
        <authorList>
            <person name="Gilroy R."/>
            <person name="Ravi A."/>
            <person name="Getino M."/>
            <person name="Pursley I."/>
            <person name="Horton D.L."/>
            <person name="Alikhan N.F."/>
            <person name="Baker D."/>
            <person name="Gharbi K."/>
            <person name="Hall N."/>
            <person name="Watson M."/>
            <person name="Adriaenssens E.M."/>
            <person name="Foster-Nyarko E."/>
            <person name="Jarju S."/>
            <person name="Secka A."/>
            <person name="Antonio M."/>
            <person name="Oren A."/>
            <person name="Chaudhuri R.R."/>
            <person name="La Ragione R."/>
            <person name="Hildebrand F."/>
            <person name="Pallen M.J."/>
        </authorList>
    </citation>
    <scope>NUCLEOTIDE SEQUENCE</scope>
    <source>
        <strain evidence="1">6276</strain>
    </source>
</reference>
<protein>
    <submittedName>
        <fullName evidence="1">Uncharacterized protein</fullName>
    </submittedName>
</protein>
<organism evidence="1 2">
    <name type="scientific">Candidatus Scatousia excrementigallinarum</name>
    <dbReference type="NCBI Taxonomy" id="2840935"/>
    <lineage>
        <taxon>Bacteria</taxon>
        <taxon>Candidatus Scatousia</taxon>
    </lineage>
</organism>
<gene>
    <name evidence="1" type="ORF">IAC10_02965</name>
</gene>
<name>A0A9D1EY54_9BACT</name>
<proteinExistence type="predicted"/>
<accession>A0A9D1EY54</accession>